<keyword evidence="5 7" id="KW-1133">Transmembrane helix</keyword>
<feature type="transmembrane region" description="Helical" evidence="7">
    <location>
        <begin position="486"/>
        <end position="506"/>
    </location>
</feature>
<name>A0ABY8BTA6_9MICO</name>
<evidence type="ECO:0000313" key="9">
    <source>
        <dbReference type="EMBL" id="WEG07414.1"/>
    </source>
</evidence>
<feature type="transmembrane region" description="Helical" evidence="7">
    <location>
        <begin position="149"/>
        <end position="172"/>
    </location>
</feature>
<evidence type="ECO:0000256" key="2">
    <source>
        <dbReference type="ARBA" id="ARBA00022448"/>
    </source>
</evidence>
<evidence type="ECO:0000256" key="4">
    <source>
        <dbReference type="ARBA" id="ARBA00022692"/>
    </source>
</evidence>
<dbReference type="InterPro" id="IPR036259">
    <property type="entry name" value="MFS_trans_sf"/>
</dbReference>
<feature type="transmembrane region" description="Helical" evidence="7">
    <location>
        <begin position="20"/>
        <end position="38"/>
    </location>
</feature>
<evidence type="ECO:0000313" key="10">
    <source>
        <dbReference type="Proteomes" id="UP001214553"/>
    </source>
</evidence>
<feature type="transmembrane region" description="Helical" evidence="7">
    <location>
        <begin position="58"/>
        <end position="79"/>
    </location>
</feature>
<reference evidence="9 10" key="1">
    <citation type="submission" date="2023-03" db="EMBL/GenBank/DDBJ databases">
        <title>Genome sequence of Microbacterium sp. KACC 23027.</title>
        <authorList>
            <person name="Kim S."/>
            <person name="Heo J."/>
            <person name="Kwon S.-W."/>
        </authorList>
    </citation>
    <scope>NUCLEOTIDE SEQUENCE [LARGE SCALE GENOMIC DNA]</scope>
    <source>
        <strain evidence="9 10">KACC 23027</strain>
    </source>
</reference>
<dbReference type="SUPFAM" id="SSF103473">
    <property type="entry name" value="MFS general substrate transporter"/>
    <property type="match status" value="1"/>
</dbReference>
<keyword evidence="6 7" id="KW-0472">Membrane</keyword>
<feature type="transmembrane region" description="Helical" evidence="7">
    <location>
        <begin position="343"/>
        <end position="361"/>
    </location>
</feature>
<dbReference type="Gene3D" id="1.20.1720.10">
    <property type="entry name" value="Multidrug resistance protein D"/>
    <property type="match status" value="1"/>
</dbReference>
<feature type="transmembrane region" description="Helical" evidence="7">
    <location>
        <begin position="236"/>
        <end position="257"/>
    </location>
</feature>
<dbReference type="Gene3D" id="1.20.1250.20">
    <property type="entry name" value="MFS general substrate transporter like domains"/>
    <property type="match status" value="1"/>
</dbReference>
<dbReference type="PANTHER" id="PTHR42718:SF47">
    <property type="entry name" value="METHYL VIOLOGEN RESISTANCE PROTEIN SMVA"/>
    <property type="match status" value="1"/>
</dbReference>
<keyword evidence="4 7" id="KW-0812">Transmembrane</keyword>
<feature type="domain" description="Major facilitator superfamily (MFS) profile" evidence="8">
    <location>
        <begin position="25"/>
        <end position="510"/>
    </location>
</feature>
<evidence type="ECO:0000256" key="5">
    <source>
        <dbReference type="ARBA" id="ARBA00022989"/>
    </source>
</evidence>
<dbReference type="RefSeq" id="WP_275276753.1">
    <property type="nucleotide sequence ID" value="NZ_CP119108.1"/>
</dbReference>
<keyword evidence="2" id="KW-0813">Transport</keyword>
<keyword evidence="10" id="KW-1185">Reference proteome</keyword>
<evidence type="ECO:0000256" key="1">
    <source>
        <dbReference type="ARBA" id="ARBA00004651"/>
    </source>
</evidence>
<evidence type="ECO:0000256" key="3">
    <source>
        <dbReference type="ARBA" id="ARBA00022475"/>
    </source>
</evidence>
<sequence>MTTRHITAPAHDERSARVGWRGWAALMVLTLPVLLVSVDNTVLSFALPEIALDLEPTGIQQLWIIDAYPLVLAALLVTMGTLGDRFGRRRMLLIGATGFAVVSAVSSFAPSAGWLIAGRASMAVFGAMLMPSTLSLLRSIFTDRDQRRLAIAVWAAMFSAGAALGPIVGGLLLEHFAWGSVFLMAVPVLIPLLILAPLLVPESRDPKPGRVDPVSILLSVGMMLPTVYAIKEMAVAGLGGAVVPLLIAGGVFGVLFVRRQLNADEPMLDMGLFRRTAFTGALLVNLLSVLALVGFLFFVAQHLQLIVGLSPMEAGLALVPSLAAMIIAGLLVVPVASRVSPRVVIPVALAFSAAGYIGIALTTGPDTLLPTILASVSLGIGVGAAETVSNELILSAAPADKAGAASAVSETAYEAGTVLGTSIIGGLLTAVYRTSIDLPASLAPALADAARETLAGAMAVAGQVGGAVGDTVRAAAAVAFDQGMSIAAAIGAVLVVAAAVIAATMLGRSRGDTQ</sequence>
<dbReference type="InterPro" id="IPR011701">
    <property type="entry name" value="MFS"/>
</dbReference>
<dbReference type="PROSITE" id="PS50850">
    <property type="entry name" value="MFS"/>
    <property type="match status" value="1"/>
</dbReference>
<feature type="transmembrane region" description="Helical" evidence="7">
    <location>
        <begin position="315"/>
        <end position="336"/>
    </location>
</feature>
<comment type="subcellular location">
    <subcellularLocation>
        <location evidence="1">Cell membrane</location>
        <topology evidence="1">Multi-pass membrane protein</topology>
    </subcellularLocation>
</comment>
<gene>
    <name evidence="9" type="ORF">PU630_09040</name>
</gene>
<feature type="transmembrane region" description="Helical" evidence="7">
    <location>
        <begin position="278"/>
        <end position="303"/>
    </location>
</feature>
<dbReference type="PANTHER" id="PTHR42718">
    <property type="entry name" value="MAJOR FACILITATOR SUPERFAMILY MULTIDRUG TRANSPORTER MFSC"/>
    <property type="match status" value="1"/>
</dbReference>
<evidence type="ECO:0000259" key="8">
    <source>
        <dbReference type="PROSITE" id="PS50850"/>
    </source>
</evidence>
<accession>A0ABY8BTA6</accession>
<dbReference type="CDD" id="cd17321">
    <property type="entry name" value="MFS_MMR_MDR_like"/>
    <property type="match status" value="1"/>
</dbReference>
<dbReference type="Pfam" id="PF07690">
    <property type="entry name" value="MFS_1"/>
    <property type="match status" value="1"/>
</dbReference>
<proteinExistence type="predicted"/>
<dbReference type="Proteomes" id="UP001214553">
    <property type="component" value="Chromosome"/>
</dbReference>
<feature type="transmembrane region" description="Helical" evidence="7">
    <location>
        <begin position="211"/>
        <end position="230"/>
    </location>
</feature>
<evidence type="ECO:0000256" key="7">
    <source>
        <dbReference type="SAM" id="Phobius"/>
    </source>
</evidence>
<feature type="transmembrane region" description="Helical" evidence="7">
    <location>
        <begin position="178"/>
        <end position="199"/>
    </location>
</feature>
<keyword evidence="3" id="KW-1003">Cell membrane</keyword>
<organism evidence="9 10">
    <name type="scientific">Microbacterium horticulturae</name>
    <dbReference type="NCBI Taxonomy" id="3028316"/>
    <lineage>
        <taxon>Bacteria</taxon>
        <taxon>Bacillati</taxon>
        <taxon>Actinomycetota</taxon>
        <taxon>Actinomycetes</taxon>
        <taxon>Micrococcales</taxon>
        <taxon>Microbacteriaceae</taxon>
        <taxon>Microbacterium</taxon>
    </lineage>
</organism>
<dbReference type="EMBL" id="CP119108">
    <property type="protein sequence ID" value="WEG07414.1"/>
    <property type="molecule type" value="Genomic_DNA"/>
</dbReference>
<evidence type="ECO:0000256" key="6">
    <source>
        <dbReference type="ARBA" id="ARBA00023136"/>
    </source>
</evidence>
<feature type="transmembrane region" description="Helical" evidence="7">
    <location>
        <begin position="91"/>
        <end position="110"/>
    </location>
</feature>
<protein>
    <submittedName>
        <fullName evidence="9">MFS transporter</fullName>
    </submittedName>
</protein>
<dbReference type="InterPro" id="IPR020846">
    <property type="entry name" value="MFS_dom"/>
</dbReference>
<feature type="transmembrane region" description="Helical" evidence="7">
    <location>
        <begin position="116"/>
        <end position="137"/>
    </location>
</feature>